<dbReference type="Pfam" id="PF13540">
    <property type="entry name" value="RCC1_2"/>
    <property type="match status" value="1"/>
</dbReference>
<keyword evidence="3" id="KW-1185">Reference proteome</keyword>
<dbReference type="Gene3D" id="2.130.10.30">
    <property type="entry name" value="Regulator of chromosome condensation 1/beta-lactamase-inhibitor protein II"/>
    <property type="match status" value="1"/>
</dbReference>
<dbReference type="SUPFAM" id="SSF50985">
    <property type="entry name" value="RCC1/BLIP-II"/>
    <property type="match status" value="1"/>
</dbReference>
<reference evidence="2" key="1">
    <citation type="journal article" date="2020" name="Stud. Mycol.">
        <title>101 Dothideomycetes genomes: a test case for predicting lifestyles and emergence of pathogens.</title>
        <authorList>
            <person name="Haridas S."/>
            <person name="Albert R."/>
            <person name="Binder M."/>
            <person name="Bloem J."/>
            <person name="Labutti K."/>
            <person name="Salamov A."/>
            <person name="Andreopoulos B."/>
            <person name="Baker S."/>
            <person name="Barry K."/>
            <person name="Bills G."/>
            <person name="Bluhm B."/>
            <person name="Cannon C."/>
            <person name="Castanera R."/>
            <person name="Culley D."/>
            <person name="Daum C."/>
            <person name="Ezra D."/>
            <person name="Gonzalez J."/>
            <person name="Henrissat B."/>
            <person name="Kuo A."/>
            <person name="Liang C."/>
            <person name="Lipzen A."/>
            <person name="Lutzoni F."/>
            <person name="Magnuson J."/>
            <person name="Mondo S."/>
            <person name="Nolan M."/>
            <person name="Ohm R."/>
            <person name="Pangilinan J."/>
            <person name="Park H.-J."/>
            <person name="Ramirez L."/>
            <person name="Alfaro M."/>
            <person name="Sun H."/>
            <person name="Tritt A."/>
            <person name="Yoshinaga Y."/>
            <person name="Zwiers L.-H."/>
            <person name="Turgeon B."/>
            <person name="Goodwin S."/>
            <person name="Spatafora J."/>
            <person name="Crous P."/>
            <person name="Grigoriev I."/>
        </authorList>
    </citation>
    <scope>NUCLEOTIDE SEQUENCE</scope>
    <source>
        <strain evidence="2">CBS 690.94</strain>
    </source>
</reference>
<dbReference type="InterPro" id="IPR009091">
    <property type="entry name" value="RCC1/BLIP-II"/>
</dbReference>
<proteinExistence type="predicted"/>
<evidence type="ECO:0000256" key="1">
    <source>
        <dbReference type="ARBA" id="ARBA00022737"/>
    </source>
</evidence>
<evidence type="ECO:0000313" key="3">
    <source>
        <dbReference type="Proteomes" id="UP000799764"/>
    </source>
</evidence>
<dbReference type="PANTHER" id="PTHR22870">
    <property type="entry name" value="REGULATOR OF CHROMOSOME CONDENSATION"/>
    <property type="match status" value="1"/>
</dbReference>
<dbReference type="OrthoDB" id="5370059at2759"/>
<evidence type="ECO:0000313" key="2">
    <source>
        <dbReference type="EMBL" id="KAF2447309.1"/>
    </source>
</evidence>
<protein>
    <submittedName>
        <fullName evidence="2">RCC1/BLIP-II</fullName>
    </submittedName>
</protein>
<dbReference type="AlphaFoldDB" id="A0A9P4PLI4"/>
<gene>
    <name evidence="2" type="ORF">P171DRAFT_430210</name>
</gene>
<accession>A0A9P4PLI4</accession>
<dbReference type="EMBL" id="MU001497">
    <property type="protein sequence ID" value="KAF2447309.1"/>
    <property type="molecule type" value="Genomic_DNA"/>
</dbReference>
<organism evidence="2 3">
    <name type="scientific">Karstenula rhodostoma CBS 690.94</name>
    <dbReference type="NCBI Taxonomy" id="1392251"/>
    <lineage>
        <taxon>Eukaryota</taxon>
        <taxon>Fungi</taxon>
        <taxon>Dikarya</taxon>
        <taxon>Ascomycota</taxon>
        <taxon>Pezizomycotina</taxon>
        <taxon>Dothideomycetes</taxon>
        <taxon>Pleosporomycetidae</taxon>
        <taxon>Pleosporales</taxon>
        <taxon>Massarineae</taxon>
        <taxon>Didymosphaeriaceae</taxon>
        <taxon>Karstenula</taxon>
    </lineage>
</organism>
<comment type="caution">
    <text evidence="2">The sequence shown here is derived from an EMBL/GenBank/DDBJ whole genome shotgun (WGS) entry which is preliminary data.</text>
</comment>
<sequence length="338" mass="35378">MYVLKVNTTYHYTGSSLLPSQTATLTTLPTSPTSPPIFFGRPDTAGILGFISRTTHTHTLTTFSPPAEIATGAPPTLTTCLASSPCTVHAIAFPAADVALVHLAPQANAPAALVQLPLPSLQHLHDFLRHPDAEYMARTTFPPTHVTANTATLTAISPRGTVHTVATDRRFARAAGREPDFGTETAQPVPFLEHTTITKVAAGGLYTAALADDGELFVWGQAVAGTPGELRCLADRGDDDDEFVATVEVGEGARVTEVAVGAAHVLVAAERGGSRGVWAAGDNRYGALGLGVDMEASEFVDEFVAVEGLRGKRVKQMVCGGMSSYVVVETESRGGTKG</sequence>
<dbReference type="PANTHER" id="PTHR22870:SF466">
    <property type="entry name" value="ANKYRIN REPEAT-CONTAINING PROTEIN"/>
    <property type="match status" value="1"/>
</dbReference>
<dbReference type="Pfam" id="PF00415">
    <property type="entry name" value="RCC1"/>
    <property type="match status" value="1"/>
</dbReference>
<dbReference type="InterPro" id="IPR051210">
    <property type="entry name" value="Ub_ligase/GEF_domain"/>
</dbReference>
<dbReference type="InterPro" id="IPR000408">
    <property type="entry name" value="Reg_chr_condens"/>
</dbReference>
<dbReference type="Proteomes" id="UP000799764">
    <property type="component" value="Unassembled WGS sequence"/>
</dbReference>
<name>A0A9P4PLI4_9PLEO</name>
<keyword evidence="1" id="KW-0677">Repeat</keyword>